<dbReference type="EMBL" id="LR902960">
    <property type="protein sequence ID" value="CAD7251310.1"/>
    <property type="molecule type" value="Genomic_DNA"/>
</dbReference>
<feature type="region of interest" description="Disordered" evidence="2">
    <location>
        <begin position="1"/>
        <end position="21"/>
    </location>
</feature>
<dbReference type="EMBL" id="CAJPEV010003443">
    <property type="protein sequence ID" value="CAG0899766.1"/>
    <property type="molecule type" value="Genomic_DNA"/>
</dbReference>
<keyword evidence="3" id="KW-1133">Transmembrane helix</keyword>
<name>A0A7R9FQH9_9CRUS</name>
<protein>
    <submittedName>
        <fullName evidence="4">Uncharacterized protein</fullName>
    </submittedName>
</protein>
<evidence type="ECO:0000256" key="3">
    <source>
        <dbReference type="SAM" id="Phobius"/>
    </source>
</evidence>
<gene>
    <name evidence="4" type="ORF">DSTB1V02_LOCUS11077</name>
</gene>
<evidence type="ECO:0000256" key="2">
    <source>
        <dbReference type="SAM" id="MobiDB-lite"/>
    </source>
</evidence>
<keyword evidence="5" id="KW-1185">Reference proteome</keyword>
<dbReference type="SUPFAM" id="SSF51735">
    <property type="entry name" value="NAD(P)-binding Rossmann-fold domains"/>
    <property type="match status" value="1"/>
</dbReference>
<keyword evidence="3" id="KW-0472">Membrane</keyword>
<sequence length="431" mass="47411">MPVSWPWTKTGGEPTSNSLKQKLKLEISRETFRTEDDIHLGSSAESARWRLFSPHPATLPPPDAQRTPHNRGGGQRPMTLPAGGDPPSPPRSCPWRCPLGGAPLTTMLLPLLLLLVLAVKLYWLGTTGRCRSHRQLIGKTVLVTGATSGIGKETALDLSARGAAVILTSRHLTTAKLAAEELIRKTGNPAVFPLQLDLASAASVRRFCADARRTHGRLDALVLNAGGAVVLDRPRRGLGGLEYHWAANVLGHFLLVHLLLDLLKRGSRVVVVTSSAHVFGRIELDNLRCDRGYRKYTVFDDCQLGKLLFAKELARRLRASGVMVNAVNPGLTRSNIIERRPLWLQIAILLLWPFMKTPSDGAQTSIHCAVCEDAEGVTGAYFSDCKVAREMNRGGDMDLARKLWEKMEEILEIPESQKIPEPKFVKPDGRH</sequence>
<evidence type="ECO:0000313" key="4">
    <source>
        <dbReference type="EMBL" id="CAD7251310.1"/>
    </source>
</evidence>
<dbReference type="InterPro" id="IPR036291">
    <property type="entry name" value="NAD(P)-bd_dom_sf"/>
</dbReference>
<dbReference type="OrthoDB" id="191139at2759"/>
<dbReference type="AlphaFoldDB" id="A0A7R9FQH9"/>
<keyword evidence="3" id="KW-0812">Transmembrane</keyword>
<organism evidence="4">
    <name type="scientific">Darwinula stevensoni</name>
    <dbReference type="NCBI Taxonomy" id="69355"/>
    <lineage>
        <taxon>Eukaryota</taxon>
        <taxon>Metazoa</taxon>
        <taxon>Ecdysozoa</taxon>
        <taxon>Arthropoda</taxon>
        <taxon>Crustacea</taxon>
        <taxon>Oligostraca</taxon>
        <taxon>Ostracoda</taxon>
        <taxon>Podocopa</taxon>
        <taxon>Podocopida</taxon>
        <taxon>Darwinulocopina</taxon>
        <taxon>Darwinuloidea</taxon>
        <taxon>Darwinulidae</taxon>
        <taxon>Darwinula</taxon>
    </lineage>
</organism>
<feature type="region of interest" description="Disordered" evidence="2">
    <location>
        <begin position="51"/>
        <end position="91"/>
    </location>
</feature>
<proteinExistence type="predicted"/>
<dbReference type="GO" id="GO:0016491">
    <property type="term" value="F:oxidoreductase activity"/>
    <property type="evidence" value="ECO:0007669"/>
    <property type="project" value="UniProtKB-KW"/>
</dbReference>
<accession>A0A7R9FQH9</accession>
<dbReference type="Gene3D" id="3.40.50.720">
    <property type="entry name" value="NAD(P)-binding Rossmann-like Domain"/>
    <property type="match status" value="1"/>
</dbReference>
<dbReference type="Pfam" id="PF00106">
    <property type="entry name" value="adh_short"/>
    <property type="match status" value="1"/>
</dbReference>
<dbReference type="Proteomes" id="UP000677054">
    <property type="component" value="Unassembled WGS sequence"/>
</dbReference>
<keyword evidence="1" id="KW-0560">Oxidoreductase</keyword>
<dbReference type="PANTHER" id="PTHR43157:SF31">
    <property type="entry name" value="PHOSPHATIDYLINOSITOL-GLYCAN BIOSYNTHESIS CLASS F PROTEIN"/>
    <property type="match status" value="1"/>
</dbReference>
<dbReference type="PANTHER" id="PTHR43157">
    <property type="entry name" value="PHOSPHATIDYLINOSITOL-GLYCAN BIOSYNTHESIS CLASS F PROTEIN-RELATED"/>
    <property type="match status" value="1"/>
</dbReference>
<evidence type="ECO:0000313" key="5">
    <source>
        <dbReference type="Proteomes" id="UP000677054"/>
    </source>
</evidence>
<dbReference type="PRINTS" id="PR00081">
    <property type="entry name" value="GDHRDH"/>
</dbReference>
<reference evidence="4" key="1">
    <citation type="submission" date="2020-11" db="EMBL/GenBank/DDBJ databases">
        <authorList>
            <person name="Tran Van P."/>
        </authorList>
    </citation>
    <scope>NUCLEOTIDE SEQUENCE</scope>
</reference>
<evidence type="ECO:0000256" key="1">
    <source>
        <dbReference type="ARBA" id="ARBA00023002"/>
    </source>
</evidence>
<dbReference type="InterPro" id="IPR002347">
    <property type="entry name" value="SDR_fam"/>
</dbReference>
<feature type="transmembrane region" description="Helical" evidence="3">
    <location>
        <begin position="104"/>
        <end position="124"/>
    </location>
</feature>